<dbReference type="GO" id="GO:0005829">
    <property type="term" value="C:cytosol"/>
    <property type="evidence" value="ECO:0007669"/>
    <property type="project" value="TreeGrafter"/>
</dbReference>
<dbReference type="PATRIC" id="fig|276.5.peg.703"/>
<dbReference type="Pfam" id="PF00210">
    <property type="entry name" value="Ferritin"/>
    <property type="match status" value="1"/>
</dbReference>
<dbReference type="InterPro" id="IPR009040">
    <property type="entry name" value="Ferritin-like_diiron"/>
</dbReference>
<keyword evidence="1 5" id="KW-0409">Iron storage</keyword>
<feature type="binding site" evidence="6">
    <location>
        <position position="51"/>
    </location>
    <ligand>
        <name>Fe cation</name>
        <dbReference type="ChEBI" id="CHEBI:24875"/>
        <label>2</label>
    </ligand>
</feature>
<dbReference type="EMBL" id="JPSL02000039">
    <property type="protein sequence ID" value="KGQ22491.1"/>
    <property type="molecule type" value="Genomic_DNA"/>
</dbReference>
<evidence type="ECO:0000256" key="6">
    <source>
        <dbReference type="PIRSR" id="PIRSR002560-1"/>
    </source>
</evidence>
<feature type="binding site" evidence="6">
    <location>
        <position position="54"/>
    </location>
    <ligand>
        <name>Fe cation</name>
        <dbReference type="ChEBI" id="CHEBI:24875"/>
        <label>1</label>
    </ligand>
</feature>
<accession>A0A0A2WQP0</accession>
<protein>
    <recommendedName>
        <fullName evidence="5 7">Bacterioferritin</fullName>
        <ecNumber evidence="5">1.16.3.1</ecNumber>
    </recommendedName>
</protein>
<evidence type="ECO:0000256" key="2">
    <source>
        <dbReference type="ARBA" id="ARBA00022617"/>
    </source>
</evidence>
<feature type="binding site" evidence="6">
    <location>
        <position position="135"/>
    </location>
    <ligand>
        <name>Fe cation</name>
        <dbReference type="ChEBI" id="CHEBI:24875"/>
        <label>1</label>
    </ligand>
</feature>
<name>A0A0A2WQP0_THEFI</name>
<keyword evidence="4 5" id="KW-0408">Iron</keyword>
<dbReference type="GO" id="GO:0020037">
    <property type="term" value="F:heme binding"/>
    <property type="evidence" value="ECO:0007669"/>
    <property type="project" value="TreeGrafter"/>
</dbReference>
<dbReference type="GO" id="GO:0008199">
    <property type="term" value="F:ferric iron binding"/>
    <property type="evidence" value="ECO:0007669"/>
    <property type="project" value="InterPro"/>
</dbReference>
<feature type="binding site" description="axial binding residue" evidence="6">
    <location>
        <position position="52"/>
    </location>
    <ligand>
        <name>heme b</name>
        <dbReference type="ChEBI" id="CHEBI:60344"/>
        <note>ligand shared between dimeric partners</note>
    </ligand>
    <ligandPart>
        <name>Fe</name>
        <dbReference type="ChEBI" id="CHEBI:18248"/>
    </ligandPart>
</feature>
<dbReference type="AlphaFoldDB" id="A0A0A2WQP0"/>
<dbReference type="GO" id="GO:0006879">
    <property type="term" value="P:intracellular iron ion homeostasis"/>
    <property type="evidence" value="ECO:0007669"/>
    <property type="project" value="UniProtKB-KW"/>
</dbReference>
<evidence type="ECO:0000313" key="10">
    <source>
        <dbReference type="Proteomes" id="UP000030364"/>
    </source>
</evidence>
<dbReference type="InterPro" id="IPR002024">
    <property type="entry name" value="Bacterioferritin"/>
</dbReference>
<dbReference type="NCBIfam" id="TIGR00754">
    <property type="entry name" value="bfr"/>
    <property type="match status" value="1"/>
</dbReference>
<dbReference type="SUPFAM" id="SSF47240">
    <property type="entry name" value="Ferritin-like"/>
    <property type="match status" value="1"/>
</dbReference>
<dbReference type="PIRSF" id="PIRSF002560">
    <property type="entry name" value="Bacterioferritin"/>
    <property type="match status" value="1"/>
</dbReference>
<dbReference type="InterPro" id="IPR009078">
    <property type="entry name" value="Ferritin-like_SF"/>
</dbReference>
<dbReference type="EC" id="1.16.3.1" evidence="5"/>
<evidence type="ECO:0000256" key="7">
    <source>
        <dbReference type="RuleBase" id="RU000623"/>
    </source>
</evidence>
<keyword evidence="3 5" id="KW-0479">Metal-binding</keyword>
<evidence type="ECO:0000313" key="9">
    <source>
        <dbReference type="EMBL" id="KGQ22491.1"/>
    </source>
</evidence>
<evidence type="ECO:0000256" key="1">
    <source>
        <dbReference type="ARBA" id="ARBA00022434"/>
    </source>
</evidence>
<dbReference type="GO" id="GO:0004322">
    <property type="term" value="F:ferroxidase activity"/>
    <property type="evidence" value="ECO:0007669"/>
    <property type="project" value="UniProtKB-EC"/>
</dbReference>
<comment type="similarity">
    <text evidence="5 7">Belongs to the bacterioferritin family.</text>
</comment>
<feature type="binding site" evidence="6">
    <location>
        <position position="51"/>
    </location>
    <ligand>
        <name>Fe cation</name>
        <dbReference type="ChEBI" id="CHEBI:24875"/>
        <label>1</label>
    </ligand>
</feature>
<sequence>MKGHPEVIQALNDRLSEELAAVLQYMVHAEMAENWGYTRLAQALKAHAITEMRHAERHIERILSVFPSGSNFLEGFPEVSRIAPIHIGKSVEEIILNDYEGEVQAVRGYNETMNLAQSLGDNGTRDLIGEILKDEEGHVDWLEEQRDLLGQMGLPTYLLTLR</sequence>
<gene>
    <name evidence="9" type="ORF">THFILI_07945</name>
</gene>
<dbReference type="Gene3D" id="1.20.1260.10">
    <property type="match status" value="1"/>
</dbReference>
<organism evidence="9 10">
    <name type="scientific">Thermus filiformis</name>
    <dbReference type="NCBI Taxonomy" id="276"/>
    <lineage>
        <taxon>Bacteria</taxon>
        <taxon>Thermotogati</taxon>
        <taxon>Deinococcota</taxon>
        <taxon>Deinococci</taxon>
        <taxon>Thermales</taxon>
        <taxon>Thermaceae</taxon>
        <taxon>Thermus</taxon>
    </lineage>
</organism>
<dbReference type="Proteomes" id="UP000030364">
    <property type="component" value="Unassembled WGS sequence"/>
</dbReference>
<evidence type="ECO:0000256" key="5">
    <source>
        <dbReference type="PIRNR" id="PIRNR002560"/>
    </source>
</evidence>
<evidence type="ECO:0000256" key="3">
    <source>
        <dbReference type="ARBA" id="ARBA00022723"/>
    </source>
</evidence>
<feature type="binding site" evidence="6">
    <location>
        <position position="135"/>
    </location>
    <ligand>
        <name>Fe cation</name>
        <dbReference type="ChEBI" id="CHEBI:24875"/>
        <label>2</label>
    </ligand>
</feature>
<dbReference type="PRINTS" id="PR00601">
    <property type="entry name" value="BACFERRITIN"/>
</dbReference>
<dbReference type="PROSITE" id="PS50905">
    <property type="entry name" value="FERRITIN_LIKE"/>
    <property type="match status" value="1"/>
</dbReference>
<dbReference type="PANTHER" id="PTHR30295">
    <property type="entry name" value="BACTERIOFERRITIN"/>
    <property type="match status" value="1"/>
</dbReference>
<comment type="caution">
    <text evidence="9">The sequence shown here is derived from an EMBL/GenBank/DDBJ whole genome shotgun (WGS) entry which is preliminary data.</text>
</comment>
<feature type="binding site" evidence="6">
    <location>
        <position position="18"/>
    </location>
    <ligand>
        <name>Fe cation</name>
        <dbReference type="ChEBI" id="CHEBI:24875"/>
        <label>1</label>
    </ligand>
</feature>
<dbReference type="PANTHER" id="PTHR30295:SF0">
    <property type="entry name" value="BACTERIOFERRITIN"/>
    <property type="match status" value="1"/>
</dbReference>
<feature type="binding site" evidence="6">
    <location>
        <position position="102"/>
    </location>
    <ligand>
        <name>Fe cation</name>
        <dbReference type="ChEBI" id="CHEBI:24875"/>
        <label>2</label>
    </ligand>
</feature>
<dbReference type="PROSITE" id="PS00549">
    <property type="entry name" value="BACTERIOFERRITIN"/>
    <property type="match status" value="1"/>
</dbReference>
<dbReference type="OrthoDB" id="9792238at2"/>
<feature type="domain" description="Ferritin-like diiron" evidence="8">
    <location>
        <begin position="1"/>
        <end position="153"/>
    </location>
</feature>
<feature type="binding site" evidence="6">
    <location>
        <position position="138"/>
    </location>
    <ligand>
        <name>Fe cation</name>
        <dbReference type="ChEBI" id="CHEBI:24875"/>
        <label>2</label>
    </ligand>
</feature>
<comment type="function">
    <text evidence="5">Iron-storage protein, whose ferroxidase center binds Fe(2+), oxidizes it using dioxygen to Fe(3+), and participates in the subsequent Fe(3+) oxide mineral core formation within the central cavity of the BFR protein shell.</text>
</comment>
<dbReference type="InterPro" id="IPR008331">
    <property type="entry name" value="Ferritin_DPS_dom"/>
</dbReference>
<evidence type="ECO:0000256" key="4">
    <source>
        <dbReference type="ARBA" id="ARBA00023004"/>
    </source>
</evidence>
<dbReference type="CDD" id="cd00907">
    <property type="entry name" value="Bacterioferritin"/>
    <property type="match status" value="1"/>
</dbReference>
<dbReference type="GO" id="GO:0006826">
    <property type="term" value="P:iron ion transport"/>
    <property type="evidence" value="ECO:0007669"/>
    <property type="project" value="InterPro"/>
</dbReference>
<evidence type="ECO:0000259" key="8">
    <source>
        <dbReference type="PROSITE" id="PS50905"/>
    </source>
</evidence>
<dbReference type="STRING" id="276.THFILI_07945"/>
<reference evidence="9 10" key="1">
    <citation type="journal article" date="2015" name="Genome Announc.">
        <title>Draft Genome Sequence of the Thermophile Thermus filiformis ATCC 43280, Producer of Carotenoid-(Di)glucoside-Branched Fatty Acid (Di)esters and Source of Hyperthermostable Enzymes of Biotechnological Interest.</title>
        <authorList>
            <person name="Mandelli F."/>
            <person name="Oliveira Ramires B."/>
            <person name="Couger M.B."/>
            <person name="Paixao D.A."/>
            <person name="Camilo C.M."/>
            <person name="Polikarpov I."/>
            <person name="Prade R."/>
            <person name="Riano-Pachon D.M."/>
            <person name="Squina F.M."/>
        </authorList>
    </citation>
    <scope>NUCLEOTIDE SEQUENCE [LARGE SCALE GENOMIC DNA]</scope>
    <source>
        <strain evidence="9 10">ATCC 43280</strain>
    </source>
</reference>
<dbReference type="InterPro" id="IPR012347">
    <property type="entry name" value="Ferritin-like"/>
</dbReference>
<keyword evidence="10" id="KW-1185">Reference proteome</keyword>
<comment type="catalytic activity">
    <reaction evidence="5">
        <text>4 Fe(2+) + O2 + 4 H(+) = 4 Fe(3+) + 2 H2O</text>
        <dbReference type="Rhea" id="RHEA:11148"/>
        <dbReference type="ChEBI" id="CHEBI:15377"/>
        <dbReference type="ChEBI" id="CHEBI:15378"/>
        <dbReference type="ChEBI" id="CHEBI:15379"/>
        <dbReference type="ChEBI" id="CHEBI:29033"/>
        <dbReference type="ChEBI" id="CHEBI:29034"/>
        <dbReference type="EC" id="1.16.3.1"/>
    </reaction>
</comment>
<proteinExistence type="inferred from homology"/>
<dbReference type="RefSeq" id="WP_038062461.1">
    <property type="nucleotide sequence ID" value="NZ_JPSL02000039.1"/>
</dbReference>
<keyword evidence="2 7" id="KW-0349">Heme</keyword>